<dbReference type="PANTHER" id="PTHR43334:SF1">
    <property type="entry name" value="3-HYDROXYPROPIONATE--COA LIGASE [ADP-FORMING]"/>
    <property type="match status" value="1"/>
</dbReference>
<dbReference type="InterPro" id="IPR051538">
    <property type="entry name" value="Acyl-CoA_Synth/Transferase"/>
</dbReference>
<dbReference type="InterPro" id="IPR036291">
    <property type="entry name" value="NAD(P)-bd_dom_sf"/>
</dbReference>
<dbReference type="SUPFAM" id="SSF51735">
    <property type="entry name" value="NAD(P)-binding Rossmann-fold domains"/>
    <property type="match status" value="1"/>
</dbReference>
<dbReference type="SMART" id="SM00881">
    <property type="entry name" value="CoA_binding"/>
    <property type="match status" value="1"/>
</dbReference>
<proteinExistence type="predicted"/>
<dbReference type="EMBL" id="JXAL01000014">
    <property type="protein sequence ID" value="KIL36224.1"/>
    <property type="molecule type" value="Genomic_DNA"/>
</dbReference>
<evidence type="ECO:0000256" key="3">
    <source>
        <dbReference type="ARBA" id="ARBA00022840"/>
    </source>
</evidence>
<evidence type="ECO:0000313" key="6">
    <source>
        <dbReference type="Proteomes" id="UP000054526"/>
    </source>
</evidence>
<comment type="caution">
    <text evidence="5">The sequence shown here is derived from an EMBL/GenBank/DDBJ whole genome shotgun (WGS) entry which is preliminary data.</text>
</comment>
<dbReference type="InterPro" id="IPR016102">
    <property type="entry name" value="Succinyl-CoA_synth-like"/>
</dbReference>
<keyword evidence="6" id="KW-1185">Reference proteome</keyword>
<feature type="domain" description="CoA-binding" evidence="4">
    <location>
        <begin position="4"/>
        <end position="100"/>
    </location>
</feature>
<organism evidence="5 6">
    <name type="scientific">Cohnella kolymensis</name>
    <dbReference type="NCBI Taxonomy" id="1590652"/>
    <lineage>
        <taxon>Bacteria</taxon>
        <taxon>Bacillati</taxon>
        <taxon>Bacillota</taxon>
        <taxon>Bacilli</taxon>
        <taxon>Bacillales</taxon>
        <taxon>Paenibacillaceae</taxon>
        <taxon>Cohnella</taxon>
    </lineage>
</organism>
<dbReference type="SUPFAM" id="SSF52210">
    <property type="entry name" value="Succinyl-CoA synthetase domains"/>
    <property type="match status" value="2"/>
</dbReference>
<evidence type="ECO:0000256" key="2">
    <source>
        <dbReference type="ARBA" id="ARBA00022741"/>
    </source>
</evidence>
<dbReference type="InterPro" id="IPR013815">
    <property type="entry name" value="ATP_grasp_subdomain_1"/>
</dbReference>
<gene>
    <name evidence="5" type="ORF">SD71_09795</name>
</gene>
<dbReference type="Pfam" id="PF13607">
    <property type="entry name" value="Succ_CoA_lig"/>
    <property type="match status" value="1"/>
</dbReference>
<accession>A0ABR5A5A5</accession>
<dbReference type="Pfam" id="PF13549">
    <property type="entry name" value="ATP-grasp_5"/>
    <property type="match status" value="1"/>
</dbReference>
<evidence type="ECO:0000259" key="4">
    <source>
        <dbReference type="SMART" id="SM00881"/>
    </source>
</evidence>
<keyword evidence="1" id="KW-0436">Ligase</keyword>
<evidence type="ECO:0000256" key="1">
    <source>
        <dbReference type="ARBA" id="ARBA00022598"/>
    </source>
</evidence>
<dbReference type="Gene3D" id="3.30.1490.20">
    <property type="entry name" value="ATP-grasp fold, A domain"/>
    <property type="match status" value="1"/>
</dbReference>
<name>A0ABR5A5A5_9BACL</name>
<dbReference type="RefSeq" id="WP_041062193.1">
    <property type="nucleotide sequence ID" value="NZ_JXAL01000014.1"/>
</dbReference>
<dbReference type="Gene3D" id="3.40.50.261">
    <property type="entry name" value="Succinyl-CoA synthetase domains"/>
    <property type="match status" value="2"/>
</dbReference>
<dbReference type="InterPro" id="IPR003781">
    <property type="entry name" value="CoA-bd"/>
</dbReference>
<dbReference type="SUPFAM" id="SSF56059">
    <property type="entry name" value="Glutathione synthetase ATP-binding domain-like"/>
    <property type="match status" value="1"/>
</dbReference>
<protein>
    <recommendedName>
        <fullName evidence="4">CoA-binding domain-containing protein</fullName>
    </recommendedName>
</protein>
<reference evidence="5 6" key="1">
    <citation type="submission" date="2014-12" db="EMBL/GenBank/DDBJ databases">
        <title>Draft genome sequence of Cohnella kolymensis strain B-2846.</title>
        <authorList>
            <person name="Karlyshev A.V."/>
            <person name="Kudryashova E.B."/>
        </authorList>
    </citation>
    <scope>NUCLEOTIDE SEQUENCE [LARGE SCALE GENOMIC DNA]</scope>
    <source>
        <strain evidence="5 6">VKM B-2846</strain>
    </source>
</reference>
<dbReference type="Gene3D" id="3.40.50.720">
    <property type="entry name" value="NAD(P)-binding Rossmann-like Domain"/>
    <property type="match status" value="1"/>
</dbReference>
<sequence>MHTLFDSTKGIAIVGAAEKRNYPRSIIQNLLLQGYPREQIYPVNPNYEEVMGLTCYASLKDIPAEIHIAVLVTRRDTVLPILDEAAQCQIKTAVILADGFAEQGPEGEQIQKQLAEFARNNSISILGPNTLGYVHPSNGVGIWAGGEFSDKIRSGGIVLAFQSSGTLNLALQLVCDRNIGLRAGVSVGNEAVVDLADIIDHFVHDPEARVIGVFLESTMRPAKLTRALLNAQNAGKPVIMLKVGRSERARRNAVAHTGRMASSGDAWEALLKRLGVILVQDMDELMETIVLFDHRKPLRKEASLGIATISGGDCSMLSDLAERLDVTLPDVDPETKSILVDALEKPALLGNPLDCENLRRENYERFQTCIRAFCQDPNIEMVAFRMQLFKQLTPEMRELYDYLIEEAKNAGKMTLILTRANETFDRSWYTYFEDSDISFLPSYHTALRAIHHLQEWTRRSARNFTLSPPAAIPQYINVDDEQSTILSWEQTQNWLRESFIPYAPVCFAGSPVDAESCAVDIGFPVAVKLVSALVPHKSEMDAVELNLKTGQEVRLVCERMQANFRHRFPDATEDGFEIQCMVSGGTEMIVGVTTDASVGPVILIGAGGMFTEVMKDIVLAIPPITEEEALALLDELKFSAVLKGTRGRPPLDRIALSRAISSFSRFVVDRQDEIREMDINPLMVMPEGKGVMAVDALITVKNKPNWEGVN</sequence>
<dbReference type="PANTHER" id="PTHR43334">
    <property type="entry name" value="ACETATE--COA LIGASE [ADP-FORMING]"/>
    <property type="match status" value="1"/>
</dbReference>
<dbReference type="InterPro" id="IPR032875">
    <property type="entry name" value="Succ_CoA_lig_flav_dom"/>
</dbReference>
<evidence type="ECO:0000313" key="5">
    <source>
        <dbReference type="EMBL" id="KIL36224.1"/>
    </source>
</evidence>
<dbReference type="Pfam" id="PF13380">
    <property type="entry name" value="CoA_binding_2"/>
    <property type="match status" value="1"/>
</dbReference>
<keyword evidence="3" id="KW-0067">ATP-binding</keyword>
<keyword evidence="2" id="KW-0547">Nucleotide-binding</keyword>
<dbReference type="Proteomes" id="UP000054526">
    <property type="component" value="Unassembled WGS sequence"/>
</dbReference>
<dbReference type="Gene3D" id="3.30.470.20">
    <property type="entry name" value="ATP-grasp fold, B domain"/>
    <property type="match status" value="1"/>
</dbReference>